<reference evidence="4 5" key="1">
    <citation type="submission" date="2016-08" db="EMBL/GenBank/DDBJ databases">
        <title>Draft genome of Fabibacter sp. strain SK-8.</title>
        <authorList>
            <person name="Wong S.-K."/>
            <person name="Hamasaki K."/>
            <person name="Yoshizawa S."/>
        </authorList>
    </citation>
    <scope>NUCLEOTIDE SEQUENCE [LARGE SCALE GENOMIC DNA]</scope>
    <source>
        <strain evidence="4 5">SK-8</strain>
    </source>
</reference>
<sequence>MAKETKKYRRKKKLGSYQSFSVVFSTSLALFVIGLFGILVLQANKLTAVIKQNIEVQVYLNKDISESQRGRIESELSASDYILMTDGQAEITFKSKEEAAEEFIESTGEDFSSFLGDNPLKDALTFKVNEEFQTNEALEALKERIQKISGVFEVTYVENLADSINSNLTKLSVLLLGISAVLIIVVLLLINSSIKLALFSQRFLIRSMQLVGAKSSFIKTPFLKRSILHGAFAGLIASLLLFGLKTFANNQVDGLASLQQEELVLALYGLLIILGAIIAYFSTLKAMNKYLKMSLDELY</sequence>
<feature type="domain" description="FtsX extracellular" evidence="3">
    <location>
        <begin position="54"/>
        <end position="154"/>
    </location>
</feature>
<dbReference type="RefSeq" id="WP_069836493.1">
    <property type="nucleotide sequence ID" value="NZ_MDGQ01000005.1"/>
</dbReference>
<keyword evidence="5" id="KW-1185">Reference proteome</keyword>
<keyword evidence="1" id="KW-0131">Cell cycle</keyword>
<evidence type="ECO:0000259" key="3">
    <source>
        <dbReference type="Pfam" id="PF18075"/>
    </source>
</evidence>
<keyword evidence="2" id="KW-1133">Transmembrane helix</keyword>
<dbReference type="OrthoDB" id="9813411at2"/>
<evidence type="ECO:0000313" key="5">
    <source>
        <dbReference type="Proteomes" id="UP000095552"/>
    </source>
</evidence>
<comment type="similarity">
    <text evidence="1">Belongs to the ABC-4 integral membrane protein family. FtsX subfamily.</text>
</comment>
<dbReference type="Proteomes" id="UP000095552">
    <property type="component" value="Unassembled WGS sequence"/>
</dbReference>
<proteinExistence type="inferred from homology"/>
<evidence type="ECO:0000256" key="2">
    <source>
        <dbReference type="SAM" id="Phobius"/>
    </source>
</evidence>
<dbReference type="PANTHER" id="PTHR47755">
    <property type="entry name" value="CELL DIVISION PROTEIN FTSX"/>
    <property type="match status" value="1"/>
</dbReference>
<keyword evidence="2" id="KW-0812">Transmembrane</keyword>
<evidence type="ECO:0000313" key="4">
    <source>
        <dbReference type="EMBL" id="OEK04989.1"/>
    </source>
</evidence>
<organism evidence="4 5">
    <name type="scientific">Roseivirga misakiensis</name>
    <dbReference type="NCBI Taxonomy" id="1563681"/>
    <lineage>
        <taxon>Bacteria</taxon>
        <taxon>Pseudomonadati</taxon>
        <taxon>Bacteroidota</taxon>
        <taxon>Cytophagia</taxon>
        <taxon>Cytophagales</taxon>
        <taxon>Roseivirgaceae</taxon>
        <taxon>Roseivirga</taxon>
    </lineage>
</organism>
<gene>
    <name evidence="4" type="ORF">BFP71_16310</name>
</gene>
<dbReference type="GO" id="GO:0016020">
    <property type="term" value="C:membrane"/>
    <property type="evidence" value="ECO:0007669"/>
    <property type="project" value="InterPro"/>
</dbReference>
<name>A0A1E5T0U8_9BACT</name>
<dbReference type="STRING" id="1563681.BFP71_16310"/>
<feature type="transmembrane region" description="Helical" evidence="2">
    <location>
        <begin position="264"/>
        <end position="284"/>
    </location>
</feature>
<feature type="transmembrane region" description="Helical" evidence="2">
    <location>
        <begin position="173"/>
        <end position="198"/>
    </location>
</feature>
<keyword evidence="1 4" id="KW-0132">Cell division</keyword>
<dbReference type="EMBL" id="MDGQ01000005">
    <property type="protein sequence ID" value="OEK04989.1"/>
    <property type="molecule type" value="Genomic_DNA"/>
</dbReference>
<comment type="caution">
    <text evidence="4">The sequence shown here is derived from an EMBL/GenBank/DDBJ whole genome shotgun (WGS) entry which is preliminary data.</text>
</comment>
<dbReference type="InterPro" id="IPR004513">
    <property type="entry name" value="FtsX"/>
</dbReference>
<keyword evidence="1" id="KW-1003">Cell membrane</keyword>
<dbReference type="Gene3D" id="3.30.70.3040">
    <property type="match status" value="1"/>
</dbReference>
<dbReference type="AlphaFoldDB" id="A0A1E5T0U8"/>
<keyword evidence="1 2" id="KW-0472">Membrane</keyword>
<dbReference type="Pfam" id="PF18075">
    <property type="entry name" value="FtsX_ECD"/>
    <property type="match status" value="1"/>
</dbReference>
<protein>
    <recommendedName>
        <fullName evidence="1">Cell division protein FtsX</fullName>
    </recommendedName>
</protein>
<feature type="transmembrane region" description="Helical" evidence="2">
    <location>
        <begin position="20"/>
        <end position="41"/>
    </location>
</feature>
<dbReference type="PIRSF" id="PIRSF003097">
    <property type="entry name" value="FtsX"/>
    <property type="match status" value="1"/>
</dbReference>
<dbReference type="GO" id="GO:0051301">
    <property type="term" value="P:cell division"/>
    <property type="evidence" value="ECO:0007669"/>
    <property type="project" value="UniProtKB-KW"/>
</dbReference>
<dbReference type="InterPro" id="IPR040690">
    <property type="entry name" value="FtsX_ECD"/>
</dbReference>
<dbReference type="PANTHER" id="PTHR47755:SF1">
    <property type="entry name" value="CELL DIVISION PROTEIN FTSX"/>
    <property type="match status" value="1"/>
</dbReference>
<feature type="transmembrane region" description="Helical" evidence="2">
    <location>
        <begin position="226"/>
        <end position="244"/>
    </location>
</feature>
<evidence type="ECO:0000256" key="1">
    <source>
        <dbReference type="PIRNR" id="PIRNR003097"/>
    </source>
</evidence>
<accession>A0A1E5T0U8</accession>